<accession>A0ABD1XMX2</accession>
<gene>
    <name evidence="1" type="ORF">R1flu_028830</name>
</gene>
<protein>
    <submittedName>
        <fullName evidence="1">Uncharacterized protein</fullName>
    </submittedName>
</protein>
<evidence type="ECO:0000313" key="2">
    <source>
        <dbReference type="Proteomes" id="UP001605036"/>
    </source>
</evidence>
<evidence type="ECO:0000313" key="1">
    <source>
        <dbReference type="EMBL" id="KAL2610257.1"/>
    </source>
</evidence>
<keyword evidence="2" id="KW-1185">Reference proteome</keyword>
<sequence length="134" mass="15169">MISTHGKYVSDDRIPIGMAKWWEYKNLSAEFFRQVHGGIKLLSHEMMALWAPSLTELPANDTTPESHGEDRDVDNVAMIAKSLEKMFTAEAGATISMDIIDRVEDSEGRKEIIEDSDIASRSRRQCKVPLRFQA</sequence>
<dbReference type="Proteomes" id="UP001605036">
    <property type="component" value="Unassembled WGS sequence"/>
</dbReference>
<name>A0ABD1XMX2_9MARC</name>
<dbReference type="EMBL" id="JBHFFA010000008">
    <property type="protein sequence ID" value="KAL2610257.1"/>
    <property type="molecule type" value="Genomic_DNA"/>
</dbReference>
<proteinExistence type="predicted"/>
<comment type="caution">
    <text evidence="1">The sequence shown here is derived from an EMBL/GenBank/DDBJ whole genome shotgun (WGS) entry which is preliminary data.</text>
</comment>
<dbReference type="AlphaFoldDB" id="A0ABD1XMX2"/>
<organism evidence="1 2">
    <name type="scientific">Riccia fluitans</name>
    <dbReference type="NCBI Taxonomy" id="41844"/>
    <lineage>
        <taxon>Eukaryota</taxon>
        <taxon>Viridiplantae</taxon>
        <taxon>Streptophyta</taxon>
        <taxon>Embryophyta</taxon>
        <taxon>Marchantiophyta</taxon>
        <taxon>Marchantiopsida</taxon>
        <taxon>Marchantiidae</taxon>
        <taxon>Marchantiales</taxon>
        <taxon>Ricciaceae</taxon>
        <taxon>Riccia</taxon>
    </lineage>
</organism>
<reference evidence="1 2" key="1">
    <citation type="submission" date="2024-09" db="EMBL/GenBank/DDBJ databases">
        <title>Chromosome-scale assembly of Riccia fluitans.</title>
        <authorList>
            <person name="Paukszto L."/>
            <person name="Sawicki J."/>
            <person name="Karawczyk K."/>
            <person name="Piernik-Szablinska J."/>
            <person name="Szczecinska M."/>
            <person name="Mazdziarz M."/>
        </authorList>
    </citation>
    <scope>NUCLEOTIDE SEQUENCE [LARGE SCALE GENOMIC DNA]</scope>
    <source>
        <strain evidence="1">Rf_01</strain>
        <tissue evidence="1">Aerial parts of the thallus</tissue>
    </source>
</reference>